<dbReference type="InterPro" id="IPR013656">
    <property type="entry name" value="PAS_4"/>
</dbReference>
<evidence type="ECO:0000313" key="4">
    <source>
        <dbReference type="Proteomes" id="UP001526430"/>
    </source>
</evidence>
<dbReference type="PROSITE" id="PS50112">
    <property type="entry name" value="PAS"/>
    <property type="match status" value="1"/>
</dbReference>
<feature type="domain" description="PAC" evidence="2">
    <location>
        <begin position="89"/>
        <end position="141"/>
    </location>
</feature>
<reference evidence="3 4" key="1">
    <citation type="submission" date="2022-10" db="EMBL/GenBank/DDBJ databases">
        <title>Roseococcus glaciei nov., sp. nov., isolated from glacier.</title>
        <authorList>
            <person name="Liu Q."/>
            <person name="Xin Y.-H."/>
        </authorList>
    </citation>
    <scope>NUCLEOTIDE SEQUENCE [LARGE SCALE GENOMIC DNA]</scope>
    <source>
        <strain evidence="3 4">MDT2-1-1</strain>
    </source>
</reference>
<dbReference type="RefSeq" id="WP_301592384.1">
    <property type="nucleotide sequence ID" value="NZ_JAPFQI010000028.1"/>
</dbReference>
<gene>
    <name evidence="3" type="ORF">OF850_21545</name>
</gene>
<dbReference type="Proteomes" id="UP001526430">
    <property type="component" value="Unassembled WGS sequence"/>
</dbReference>
<dbReference type="CDD" id="cd00130">
    <property type="entry name" value="PAS"/>
    <property type="match status" value="1"/>
</dbReference>
<protein>
    <submittedName>
        <fullName evidence="3">PAS domain S-box protein</fullName>
    </submittedName>
</protein>
<dbReference type="InterPro" id="IPR035965">
    <property type="entry name" value="PAS-like_dom_sf"/>
</dbReference>
<keyword evidence="4" id="KW-1185">Reference proteome</keyword>
<feature type="domain" description="PAS" evidence="1">
    <location>
        <begin position="16"/>
        <end position="81"/>
    </location>
</feature>
<accession>A0ABT3P198</accession>
<name>A0ABT3P198_9PROT</name>
<dbReference type="SMART" id="SM00091">
    <property type="entry name" value="PAS"/>
    <property type="match status" value="1"/>
</dbReference>
<evidence type="ECO:0000259" key="2">
    <source>
        <dbReference type="PROSITE" id="PS50113"/>
    </source>
</evidence>
<proteinExistence type="predicted"/>
<dbReference type="InterPro" id="IPR000014">
    <property type="entry name" value="PAS"/>
</dbReference>
<dbReference type="Gene3D" id="3.30.450.20">
    <property type="entry name" value="PAS domain"/>
    <property type="match status" value="1"/>
</dbReference>
<dbReference type="EMBL" id="JAPFQI010000028">
    <property type="protein sequence ID" value="MCW8088184.1"/>
    <property type="molecule type" value="Genomic_DNA"/>
</dbReference>
<evidence type="ECO:0000313" key="3">
    <source>
        <dbReference type="EMBL" id="MCW8088184.1"/>
    </source>
</evidence>
<dbReference type="Pfam" id="PF08448">
    <property type="entry name" value="PAS_4"/>
    <property type="match status" value="1"/>
</dbReference>
<sequence>MSGGELSPGELDRVGRALLGTASDAIIVADRDGIIRFWNPGAERIFGLPAAEALGQSLDIIIPEPQRARHWAGFRHVMHTGESRYGAGELLAVPGLRADGGRISLEFTIVPLHAPDGRMEGMAAILRDVTRRFEELRALRRELAASRAKTDQPG</sequence>
<dbReference type="PROSITE" id="PS50113">
    <property type="entry name" value="PAC"/>
    <property type="match status" value="1"/>
</dbReference>
<evidence type="ECO:0000259" key="1">
    <source>
        <dbReference type="PROSITE" id="PS50112"/>
    </source>
</evidence>
<dbReference type="NCBIfam" id="TIGR00229">
    <property type="entry name" value="sensory_box"/>
    <property type="match status" value="1"/>
</dbReference>
<dbReference type="SUPFAM" id="SSF55785">
    <property type="entry name" value="PYP-like sensor domain (PAS domain)"/>
    <property type="match status" value="1"/>
</dbReference>
<dbReference type="InterPro" id="IPR000700">
    <property type="entry name" value="PAS-assoc_C"/>
</dbReference>
<organism evidence="3 4">
    <name type="scientific">Sabulicella glaciei</name>
    <dbReference type="NCBI Taxonomy" id="2984948"/>
    <lineage>
        <taxon>Bacteria</taxon>
        <taxon>Pseudomonadati</taxon>
        <taxon>Pseudomonadota</taxon>
        <taxon>Alphaproteobacteria</taxon>
        <taxon>Acetobacterales</taxon>
        <taxon>Acetobacteraceae</taxon>
        <taxon>Sabulicella</taxon>
    </lineage>
</organism>
<comment type="caution">
    <text evidence="3">The sequence shown here is derived from an EMBL/GenBank/DDBJ whole genome shotgun (WGS) entry which is preliminary data.</text>
</comment>